<evidence type="ECO:0008006" key="4">
    <source>
        <dbReference type="Google" id="ProtNLM"/>
    </source>
</evidence>
<organism evidence="2 3">
    <name type="scientific">Rhodotorula paludigena</name>
    <dbReference type="NCBI Taxonomy" id="86838"/>
    <lineage>
        <taxon>Eukaryota</taxon>
        <taxon>Fungi</taxon>
        <taxon>Dikarya</taxon>
        <taxon>Basidiomycota</taxon>
        <taxon>Pucciniomycotina</taxon>
        <taxon>Microbotryomycetes</taxon>
        <taxon>Sporidiobolales</taxon>
        <taxon>Sporidiobolaceae</taxon>
        <taxon>Rhodotorula</taxon>
    </lineage>
</organism>
<evidence type="ECO:0000313" key="3">
    <source>
        <dbReference type="Proteomes" id="UP001342314"/>
    </source>
</evidence>
<keyword evidence="1" id="KW-0808">Transferase</keyword>
<comment type="caution">
    <text evidence="2">The sequence shown here is derived from an EMBL/GenBank/DDBJ whole genome shotgun (WGS) entry which is preliminary data.</text>
</comment>
<dbReference type="AlphaFoldDB" id="A0AAV5GKA1"/>
<dbReference type="Proteomes" id="UP001342314">
    <property type="component" value="Unassembled WGS sequence"/>
</dbReference>
<evidence type="ECO:0000256" key="1">
    <source>
        <dbReference type="ARBA" id="ARBA00022679"/>
    </source>
</evidence>
<sequence>MPTAEPLRIHPSLAPSEPTSTALSIVDTACSDFFSFSAAKLYAAPPAGSTDPFQPALLSRSLAHILSAYPHWAGSLRLSRPEDKGSAYQKRFGRVWVDYASPRDPGVDLVYRERSEELAPLLPPSTPRELYSAATLADADIYPPGEVVVRLRPEVVPGPAFAIRFTRFSCGGVAIGFRISHTIADATSLNQFCIDWADEHRVLVETGSLEHHKLPVRPFDPAAVDAHALGDLDAASADEELEREYARVPRTAMDLWLNPESHPPGTVNSSAPPDSLLPHLDPAQLAPRGQPAPWHTWDVSAPVALQTVALSPADLARIYSHARASAPPGTRVTAHDALVAHFWRLSMRARSHSPESDTPLSLTPAIGVRARLDPPLPPDAVGSLFLLFSGRTTAREILSAGGLGAAAGAIRSSINSATPRALGVVLHHLAHEVDPIRVRPSFCGDEHLSMSTWIGAGSYDADFGSGAPVYAEGVLPAVDNMLLFEDVAGDRSAKWHERGARVKLALREDVMGRVLADPELYGPDE</sequence>
<dbReference type="PANTHER" id="PTHR31642:SF310">
    <property type="entry name" value="FATTY ALCOHOL:CAFFEOYL-COA ACYLTRANSFERASE"/>
    <property type="match status" value="1"/>
</dbReference>
<protein>
    <recommendedName>
        <fullName evidence="4">Transferase family protein</fullName>
    </recommendedName>
</protein>
<reference evidence="2 3" key="1">
    <citation type="submission" date="2021-12" db="EMBL/GenBank/DDBJ databases">
        <title>High titer production of polyol ester of fatty acids by Rhodotorula paludigena BS15 towards product separation-free biomass refinery.</title>
        <authorList>
            <person name="Mano J."/>
            <person name="Ono H."/>
            <person name="Tanaka T."/>
            <person name="Naito K."/>
            <person name="Sushida H."/>
            <person name="Ike M."/>
            <person name="Tokuyasu K."/>
            <person name="Kitaoka M."/>
        </authorList>
    </citation>
    <scope>NUCLEOTIDE SEQUENCE [LARGE SCALE GENOMIC DNA]</scope>
    <source>
        <strain evidence="2 3">BS15</strain>
    </source>
</reference>
<evidence type="ECO:0000313" key="2">
    <source>
        <dbReference type="EMBL" id="GJN89925.1"/>
    </source>
</evidence>
<name>A0AAV5GKA1_9BASI</name>
<dbReference type="InterPro" id="IPR050317">
    <property type="entry name" value="Plant_Fungal_Acyltransferase"/>
</dbReference>
<dbReference type="GO" id="GO:0016747">
    <property type="term" value="F:acyltransferase activity, transferring groups other than amino-acyl groups"/>
    <property type="evidence" value="ECO:0007669"/>
    <property type="project" value="TreeGrafter"/>
</dbReference>
<dbReference type="PANTHER" id="PTHR31642">
    <property type="entry name" value="TRICHOTHECENE 3-O-ACETYLTRANSFERASE"/>
    <property type="match status" value="1"/>
</dbReference>
<dbReference type="Gene3D" id="3.30.559.10">
    <property type="entry name" value="Chloramphenicol acetyltransferase-like domain"/>
    <property type="match status" value="2"/>
</dbReference>
<accession>A0AAV5GKA1</accession>
<dbReference type="Pfam" id="PF02458">
    <property type="entry name" value="Transferase"/>
    <property type="match status" value="1"/>
</dbReference>
<proteinExistence type="predicted"/>
<dbReference type="InterPro" id="IPR023213">
    <property type="entry name" value="CAT-like_dom_sf"/>
</dbReference>
<dbReference type="EMBL" id="BQKY01000005">
    <property type="protein sequence ID" value="GJN89925.1"/>
    <property type="molecule type" value="Genomic_DNA"/>
</dbReference>
<keyword evidence="3" id="KW-1185">Reference proteome</keyword>
<gene>
    <name evidence="2" type="ORF">Rhopal_002914-T1</name>
</gene>